<gene>
    <name evidence="2" type="ORF">DEO72_LG7g645</name>
</gene>
<evidence type="ECO:0000313" key="3">
    <source>
        <dbReference type="Proteomes" id="UP000501690"/>
    </source>
</evidence>
<name>A0A4D6MI03_VIGUN</name>
<sequence length="90" mass="9884">MEQQRGGKEISAWRSEMGVPSGGDEWRLATGRCLPRDDGAVMICRRVEPSGTCPPPGGDYVVMILQARGAWRCGESLRAFIDIFSQSPSR</sequence>
<proteinExistence type="predicted"/>
<dbReference type="AlphaFoldDB" id="A0A4D6MI03"/>
<evidence type="ECO:0000313" key="2">
    <source>
        <dbReference type="EMBL" id="QCD99364.1"/>
    </source>
</evidence>
<organism evidence="2 3">
    <name type="scientific">Vigna unguiculata</name>
    <name type="common">Cowpea</name>
    <dbReference type="NCBI Taxonomy" id="3917"/>
    <lineage>
        <taxon>Eukaryota</taxon>
        <taxon>Viridiplantae</taxon>
        <taxon>Streptophyta</taxon>
        <taxon>Embryophyta</taxon>
        <taxon>Tracheophyta</taxon>
        <taxon>Spermatophyta</taxon>
        <taxon>Magnoliopsida</taxon>
        <taxon>eudicotyledons</taxon>
        <taxon>Gunneridae</taxon>
        <taxon>Pentapetalae</taxon>
        <taxon>rosids</taxon>
        <taxon>fabids</taxon>
        <taxon>Fabales</taxon>
        <taxon>Fabaceae</taxon>
        <taxon>Papilionoideae</taxon>
        <taxon>50 kb inversion clade</taxon>
        <taxon>NPAAA clade</taxon>
        <taxon>indigoferoid/millettioid clade</taxon>
        <taxon>Phaseoleae</taxon>
        <taxon>Vigna</taxon>
    </lineage>
</organism>
<evidence type="ECO:0000256" key="1">
    <source>
        <dbReference type="SAM" id="MobiDB-lite"/>
    </source>
</evidence>
<accession>A0A4D6MI03</accession>
<keyword evidence="3" id="KW-1185">Reference proteome</keyword>
<dbReference type="EMBL" id="CP039351">
    <property type="protein sequence ID" value="QCD99364.1"/>
    <property type="molecule type" value="Genomic_DNA"/>
</dbReference>
<reference evidence="2 3" key="1">
    <citation type="submission" date="2019-04" db="EMBL/GenBank/DDBJ databases">
        <title>An improved genome assembly and genetic linkage map for asparagus bean, Vigna unguiculata ssp. sesquipedialis.</title>
        <authorList>
            <person name="Xia Q."/>
            <person name="Zhang R."/>
            <person name="Dong Y."/>
        </authorList>
    </citation>
    <scope>NUCLEOTIDE SEQUENCE [LARGE SCALE GENOMIC DNA]</scope>
    <source>
        <tissue evidence="2">Leaf</tissue>
    </source>
</reference>
<dbReference type="Proteomes" id="UP000501690">
    <property type="component" value="Linkage Group LG7"/>
</dbReference>
<feature type="region of interest" description="Disordered" evidence="1">
    <location>
        <begin position="1"/>
        <end position="21"/>
    </location>
</feature>
<protein>
    <submittedName>
        <fullName evidence="2">Uncharacterized protein</fullName>
    </submittedName>
</protein>